<name>A0A9W7H0K8_HIBTR</name>
<dbReference type="PANTHER" id="PTHR47266">
    <property type="entry name" value="ENDONUCLEASE-RELATED"/>
    <property type="match status" value="1"/>
</dbReference>
<comment type="caution">
    <text evidence="2">The sequence shown here is derived from an EMBL/GenBank/DDBJ whole genome shotgun (WGS) entry which is preliminary data.</text>
</comment>
<proteinExistence type="predicted"/>
<protein>
    <recommendedName>
        <fullName evidence="1">Integrase zinc-binding domain-containing protein</fullName>
    </recommendedName>
</protein>
<accession>A0A9W7H0K8</accession>
<dbReference type="Pfam" id="PF17921">
    <property type="entry name" value="Integrase_H2C2"/>
    <property type="match status" value="1"/>
</dbReference>
<reference evidence="2" key="1">
    <citation type="submission" date="2023-05" db="EMBL/GenBank/DDBJ databases">
        <title>Genome and transcriptome analyses reveal genes involved in the formation of fine ridges on petal epidermal cells in Hibiscus trionum.</title>
        <authorList>
            <person name="Koshimizu S."/>
            <person name="Masuda S."/>
            <person name="Ishii T."/>
            <person name="Shirasu K."/>
            <person name="Hoshino A."/>
            <person name="Arita M."/>
        </authorList>
    </citation>
    <scope>NUCLEOTIDE SEQUENCE</scope>
    <source>
        <strain evidence="2">Hamamatsu line</strain>
    </source>
</reference>
<gene>
    <name evidence="2" type="ORF">HRI_000418900</name>
</gene>
<evidence type="ECO:0000313" key="3">
    <source>
        <dbReference type="Proteomes" id="UP001165190"/>
    </source>
</evidence>
<evidence type="ECO:0000313" key="2">
    <source>
        <dbReference type="EMBL" id="GMI67496.1"/>
    </source>
</evidence>
<organism evidence="2 3">
    <name type="scientific">Hibiscus trionum</name>
    <name type="common">Flower of an hour</name>
    <dbReference type="NCBI Taxonomy" id="183268"/>
    <lineage>
        <taxon>Eukaryota</taxon>
        <taxon>Viridiplantae</taxon>
        <taxon>Streptophyta</taxon>
        <taxon>Embryophyta</taxon>
        <taxon>Tracheophyta</taxon>
        <taxon>Spermatophyta</taxon>
        <taxon>Magnoliopsida</taxon>
        <taxon>eudicotyledons</taxon>
        <taxon>Gunneridae</taxon>
        <taxon>Pentapetalae</taxon>
        <taxon>rosids</taxon>
        <taxon>malvids</taxon>
        <taxon>Malvales</taxon>
        <taxon>Malvaceae</taxon>
        <taxon>Malvoideae</taxon>
        <taxon>Hibiscus</taxon>
    </lineage>
</organism>
<dbReference type="AlphaFoldDB" id="A0A9W7H0K8"/>
<sequence length="119" mass="13774">MEKQLLDDSLVPHVTDITEGNRTDYSFNDDGVFCFKGQVVVLKDVELRRTILKKAHNSLFAMHPCSTKMYRGLQDVYYWVGLKKDVAEFVSKCLVCQRVKAEHQLKSGLLQPLKILEWK</sequence>
<dbReference type="EMBL" id="BSYR01000005">
    <property type="protein sequence ID" value="GMI67496.1"/>
    <property type="molecule type" value="Genomic_DNA"/>
</dbReference>
<evidence type="ECO:0000259" key="1">
    <source>
        <dbReference type="Pfam" id="PF17921"/>
    </source>
</evidence>
<keyword evidence="3" id="KW-1185">Reference proteome</keyword>
<dbReference type="InterPro" id="IPR052160">
    <property type="entry name" value="Gypsy_RT_Integrase-like"/>
</dbReference>
<dbReference type="InterPro" id="IPR041588">
    <property type="entry name" value="Integrase_H2C2"/>
</dbReference>
<feature type="domain" description="Integrase zinc-binding" evidence="1">
    <location>
        <begin position="45"/>
        <end position="101"/>
    </location>
</feature>
<dbReference type="Gene3D" id="1.10.340.70">
    <property type="match status" value="1"/>
</dbReference>
<dbReference type="OrthoDB" id="1736806at2759"/>
<dbReference type="Proteomes" id="UP001165190">
    <property type="component" value="Unassembled WGS sequence"/>
</dbReference>